<sequence length="247" mass="26057">MAAINHPPANALAQRVLIDLNTLLDESLEDPEIRVIVLTGTGEKLFSAGADITEFDSVQAGDKPKENNPKIEGNDVFSKIENYPKPVIAAMQGSAYGGGTEISLACHLRILADTAKVGFPEVKLGIMPGWGGTQRLPRLIGKTKALEMMLTGDPLSSAEAFSFGLVNKVVPASQILTEAKALAARLAQGAPVAIRGILKAVTKGLETTIDEGIKIEDAASAVVSASEDAKEGPRAFLEKRRANFQGI</sequence>
<accession>A0ABT4KMK0</accession>
<dbReference type="Pfam" id="PF00378">
    <property type="entry name" value="ECH_1"/>
    <property type="match status" value="1"/>
</dbReference>
<dbReference type="EMBL" id="JAPVOI010000005">
    <property type="protein sequence ID" value="MCZ4093099.1"/>
    <property type="molecule type" value="Genomic_DNA"/>
</dbReference>
<dbReference type="PROSITE" id="PS00166">
    <property type="entry name" value="ENOYL_COA_HYDRATASE"/>
    <property type="match status" value="1"/>
</dbReference>
<dbReference type="InterPro" id="IPR029045">
    <property type="entry name" value="ClpP/crotonase-like_dom_sf"/>
</dbReference>
<dbReference type="Proteomes" id="UP001079430">
    <property type="component" value="Unassembled WGS sequence"/>
</dbReference>
<evidence type="ECO:0000256" key="3">
    <source>
        <dbReference type="RuleBase" id="RU003707"/>
    </source>
</evidence>
<dbReference type="InterPro" id="IPR001753">
    <property type="entry name" value="Enoyl-CoA_hydra/iso"/>
</dbReference>
<dbReference type="Gene3D" id="1.10.12.10">
    <property type="entry name" value="Lyase 2-enoyl-coa Hydratase, Chain A, domain 2"/>
    <property type="match status" value="1"/>
</dbReference>
<comment type="caution">
    <text evidence="4">The sequence shown here is derived from an EMBL/GenBank/DDBJ whole genome shotgun (WGS) entry which is preliminary data.</text>
</comment>
<dbReference type="Gene3D" id="3.90.226.10">
    <property type="entry name" value="2-enoyl-CoA Hydratase, Chain A, domain 1"/>
    <property type="match status" value="1"/>
</dbReference>
<evidence type="ECO:0000313" key="5">
    <source>
        <dbReference type="Proteomes" id="UP001079430"/>
    </source>
</evidence>
<dbReference type="CDD" id="cd06558">
    <property type="entry name" value="crotonase-like"/>
    <property type="match status" value="1"/>
</dbReference>
<dbReference type="PANTHER" id="PTHR11941:SF175">
    <property type="entry name" value="ENOYL-COA HYDRATASE-RELATED"/>
    <property type="match status" value="1"/>
</dbReference>
<comment type="similarity">
    <text evidence="1 3">Belongs to the enoyl-CoA hydratase/isomerase family.</text>
</comment>
<name>A0ABT4KMK0_9HYPH</name>
<reference evidence="4" key="1">
    <citation type="submission" date="2022-10" db="EMBL/GenBank/DDBJ databases">
        <title>Whole genome sequencing of three plant growth promoting bacteria isolated from Vachellia tortilis subsp. raddiana in Morocco.</title>
        <authorList>
            <person name="Hnini M."/>
            <person name="Zouagui R."/>
            <person name="Zouagui H."/>
            <person name="Chemao Elfihri M.-W."/>
            <person name="Ibrahimi A."/>
            <person name="Sbabou L."/>
            <person name="Aurag J."/>
        </authorList>
    </citation>
    <scope>NUCLEOTIDE SEQUENCE</scope>
    <source>
        <strain evidence="4">LMR678</strain>
    </source>
</reference>
<protein>
    <submittedName>
        <fullName evidence="4">Enoyl-CoA hydratase-related protein</fullName>
    </submittedName>
</protein>
<evidence type="ECO:0000256" key="1">
    <source>
        <dbReference type="ARBA" id="ARBA00005254"/>
    </source>
</evidence>
<dbReference type="PANTHER" id="PTHR11941">
    <property type="entry name" value="ENOYL-COA HYDRATASE-RELATED"/>
    <property type="match status" value="1"/>
</dbReference>
<keyword evidence="2" id="KW-0456">Lyase</keyword>
<dbReference type="InterPro" id="IPR014748">
    <property type="entry name" value="Enoyl-CoA_hydra_C"/>
</dbReference>
<dbReference type="SUPFAM" id="SSF52096">
    <property type="entry name" value="ClpP/crotonase"/>
    <property type="match status" value="1"/>
</dbReference>
<evidence type="ECO:0000313" key="4">
    <source>
        <dbReference type="EMBL" id="MCZ4093099.1"/>
    </source>
</evidence>
<dbReference type="InterPro" id="IPR018376">
    <property type="entry name" value="Enoyl-CoA_hyd/isom_CS"/>
</dbReference>
<evidence type="ECO:0000256" key="2">
    <source>
        <dbReference type="ARBA" id="ARBA00023239"/>
    </source>
</evidence>
<gene>
    <name evidence="4" type="ORF">O3W52_24520</name>
</gene>
<organism evidence="4 5">
    <name type="scientific">Sinorhizobium psoraleae</name>
    <dbReference type="NCBI Taxonomy" id="520838"/>
    <lineage>
        <taxon>Bacteria</taxon>
        <taxon>Pseudomonadati</taxon>
        <taxon>Pseudomonadota</taxon>
        <taxon>Alphaproteobacteria</taxon>
        <taxon>Hyphomicrobiales</taxon>
        <taxon>Rhizobiaceae</taxon>
        <taxon>Sinorhizobium/Ensifer group</taxon>
        <taxon>Sinorhizobium</taxon>
    </lineage>
</organism>
<proteinExistence type="inferred from homology"/>
<keyword evidence="5" id="KW-1185">Reference proteome</keyword>